<dbReference type="Gene3D" id="1.20.1510.10">
    <property type="entry name" value="Cation efflux protein transmembrane domain"/>
    <property type="match status" value="1"/>
</dbReference>
<proteinExistence type="predicted"/>
<dbReference type="GO" id="GO:0016020">
    <property type="term" value="C:membrane"/>
    <property type="evidence" value="ECO:0007669"/>
    <property type="project" value="UniProtKB-SubCell"/>
</dbReference>
<keyword evidence="2" id="KW-0813">Transport</keyword>
<comment type="subcellular location">
    <subcellularLocation>
        <location evidence="1">Membrane</location>
        <topology evidence="1">Multi-pass membrane protein</topology>
    </subcellularLocation>
</comment>
<dbReference type="PANTHER" id="PTHR43840">
    <property type="entry name" value="MITOCHONDRIAL METAL TRANSPORTER 1-RELATED"/>
    <property type="match status" value="1"/>
</dbReference>
<dbReference type="InterPro" id="IPR050291">
    <property type="entry name" value="CDF_Transporter"/>
</dbReference>
<evidence type="ECO:0000256" key="2">
    <source>
        <dbReference type="ARBA" id="ARBA00022448"/>
    </source>
</evidence>
<keyword evidence="5" id="KW-0472">Membrane</keyword>
<keyword evidence="3" id="KW-0812">Transmembrane</keyword>
<evidence type="ECO:0000256" key="3">
    <source>
        <dbReference type="ARBA" id="ARBA00022692"/>
    </source>
</evidence>
<evidence type="ECO:0000313" key="7">
    <source>
        <dbReference type="EMBL" id="GAI82640.1"/>
    </source>
</evidence>
<dbReference type="InterPro" id="IPR058533">
    <property type="entry name" value="Cation_efflux_TM"/>
</dbReference>
<evidence type="ECO:0000256" key="1">
    <source>
        <dbReference type="ARBA" id="ARBA00004141"/>
    </source>
</evidence>
<evidence type="ECO:0000256" key="5">
    <source>
        <dbReference type="ARBA" id="ARBA00023136"/>
    </source>
</evidence>
<dbReference type="EMBL" id="BARW01009614">
    <property type="protein sequence ID" value="GAI82640.1"/>
    <property type="molecule type" value="Genomic_DNA"/>
</dbReference>
<organism evidence="7">
    <name type="scientific">marine sediment metagenome</name>
    <dbReference type="NCBI Taxonomy" id="412755"/>
    <lineage>
        <taxon>unclassified sequences</taxon>
        <taxon>metagenomes</taxon>
        <taxon>ecological metagenomes</taxon>
    </lineage>
</organism>
<accession>X1T4W3</accession>
<evidence type="ECO:0000259" key="6">
    <source>
        <dbReference type="Pfam" id="PF01545"/>
    </source>
</evidence>
<feature type="domain" description="Cation efflux protein transmembrane" evidence="6">
    <location>
        <begin position="19"/>
        <end position="84"/>
    </location>
</feature>
<dbReference type="InterPro" id="IPR027469">
    <property type="entry name" value="Cation_efflux_TMD_sf"/>
</dbReference>
<gene>
    <name evidence="7" type="ORF">S12H4_19268</name>
</gene>
<dbReference type="Pfam" id="PF01545">
    <property type="entry name" value="Cation_efflux"/>
    <property type="match status" value="1"/>
</dbReference>
<sequence length="84" mass="8967">MAVSCKQCYWCAKHVGSINVWANTGLLVVKLLGGMFGRSQALVADAVHSLSDVAIAVLLLVSLKVSAAPPDEDHHWGHGNIEFI</sequence>
<dbReference type="GO" id="GO:0008324">
    <property type="term" value="F:monoatomic cation transmembrane transporter activity"/>
    <property type="evidence" value="ECO:0007669"/>
    <property type="project" value="InterPro"/>
</dbReference>
<protein>
    <recommendedName>
        <fullName evidence="6">Cation efflux protein transmembrane domain-containing protein</fullName>
    </recommendedName>
</protein>
<feature type="non-terminal residue" evidence="7">
    <location>
        <position position="84"/>
    </location>
</feature>
<reference evidence="7" key="1">
    <citation type="journal article" date="2014" name="Front. Microbiol.">
        <title>High frequency of phylogenetically diverse reductive dehalogenase-homologous genes in deep subseafloor sedimentary metagenomes.</title>
        <authorList>
            <person name="Kawai M."/>
            <person name="Futagami T."/>
            <person name="Toyoda A."/>
            <person name="Takaki Y."/>
            <person name="Nishi S."/>
            <person name="Hori S."/>
            <person name="Arai W."/>
            <person name="Tsubouchi T."/>
            <person name="Morono Y."/>
            <person name="Uchiyama I."/>
            <person name="Ito T."/>
            <person name="Fujiyama A."/>
            <person name="Inagaki F."/>
            <person name="Takami H."/>
        </authorList>
    </citation>
    <scope>NUCLEOTIDE SEQUENCE</scope>
    <source>
        <strain evidence="7">Expedition CK06-06</strain>
    </source>
</reference>
<comment type="caution">
    <text evidence="7">The sequence shown here is derived from an EMBL/GenBank/DDBJ whole genome shotgun (WGS) entry which is preliminary data.</text>
</comment>
<dbReference type="PANTHER" id="PTHR43840:SF15">
    <property type="entry name" value="MITOCHONDRIAL METAL TRANSPORTER 1-RELATED"/>
    <property type="match status" value="1"/>
</dbReference>
<name>X1T4W3_9ZZZZ</name>
<dbReference type="AlphaFoldDB" id="X1T4W3"/>
<evidence type="ECO:0000256" key="4">
    <source>
        <dbReference type="ARBA" id="ARBA00022989"/>
    </source>
</evidence>
<keyword evidence="4" id="KW-1133">Transmembrane helix</keyword>
<dbReference type="SUPFAM" id="SSF161111">
    <property type="entry name" value="Cation efflux protein transmembrane domain-like"/>
    <property type="match status" value="1"/>
</dbReference>